<dbReference type="AlphaFoldDB" id="A0A8R1TTG4"/>
<dbReference type="EnsemblMetazoa" id="OVOC4794.1">
    <property type="protein sequence ID" value="OVOC4794.1"/>
    <property type="gene ID" value="WBGene00241603"/>
</dbReference>
<name>A0A8R1TTG4_ONCVO</name>
<sequence>MPKSEKSVVLAKLVFGNKLIINKDQLILLQKVKLKVLKNNEQDESISREQGNDHYKGHLSIL</sequence>
<reference evidence="1" key="2">
    <citation type="submission" date="2022-06" db="UniProtKB">
        <authorList>
            <consortium name="EnsemblMetazoa"/>
        </authorList>
    </citation>
    <scope>IDENTIFICATION</scope>
</reference>
<reference evidence="2" key="1">
    <citation type="submission" date="2013-10" db="EMBL/GenBank/DDBJ databases">
        <title>Genome sequencing of Onchocerca volvulus.</title>
        <authorList>
            <person name="Cotton J."/>
            <person name="Tsai J."/>
            <person name="Stanley E."/>
            <person name="Tracey A."/>
            <person name="Holroyd N."/>
            <person name="Lustigman S."/>
            <person name="Berriman M."/>
        </authorList>
    </citation>
    <scope>NUCLEOTIDE SEQUENCE</scope>
</reference>
<evidence type="ECO:0000313" key="2">
    <source>
        <dbReference type="Proteomes" id="UP000024404"/>
    </source>
</evidence>
<evidence type="ECO:0000313" key="1">
    <source>
        <dbReference type="EnsemblMetazoa" id="OVOC4794.1"/>
    </source>
</evidence>
<accession>A0A8R1TTG4</accession>
<organism evidence="1 2">
    <name type="scientific">Onchocerca volvulus</name>
    <dbReference type="NCBI Taxonomy" id="6282"/>
    <lineage>
        <taxon>Eukaryota</taxon>
        <taxon>Metazoa</taxon>
        <taxon>Ecdysozoa</taxon>
        <taxon>Nematoda</taxon>
        <taxon>Chromadorea</taxon>
        <taxon>Rhabditida</taxon>
        <taxon>Spirurina</taxon>
        <taxon>Spiruromorpha</taxon>
        <taxon>Filarioidea</taxon>
        <taxon>Onchocercidae</taxon>
        <taxon>Onchocerca</taxon>
    </lineage>
</organism>
<proteinExistence type="predicted"/>
<protein>
    <submittedName>
        <fullName evidence="1">Uncharacterized protein</fullName>
    </submittedName>
</protein>
<dbReference type="EMBL" id="CMVM020000144">
    <property type="status" value="NOT_ANNOTATED_CDS"/>
    <property type="molecule type" value="Genomic_DNA"/>
</dbReference>
<dbReference type="Proteomes" id="UP000024404">
    <property type="component" value="Unassembled WGS sequence"/>
</dbReference>
<keyword evidence="2" id="KW-1185">Reference proteome</keyword>